<evidence type="ECO:0000256" key="3">
    <source>
        <dbReference type="ARBA" id="ARBA00022448"/>
    </source>
</evidence>
<dbReference type="GeneID" id="28248466"/>
<evidence type="ECO:0000259" key="14">
    <source>
        <dbReference type="Pfam" id="PF00593"/>
    </source>
</evidence>
<dbReference type="InterPro" id="IPR037066">
    <property type="entry name" value="Plug_dom_sf"/>
</dbReference>
<evidence type="ECO:0000256" key="2">
    <source>
        <dbReference type="ARBA" id="ARBA00009810"/>
    </source>
</evidence>
<evidence type="ECO:0000256" key="5">
    <source>
        <dbReference type="ARBA" id="ARBA00022692"/>
    </source>
</evidence>
<dbReference type="PANTHER" id="PTHR30069:SF41">
    <property type="entry name" value="HEME_HEMOPEXIN UTILIZATION PROTEIN C"/>
    <property type="match status" value="1"/>
</dbReference>
<evidence type="ECO:0000256" key="11">
    <source>
        <dbReference type="PROSITE-ProRule" id="PRU10144"/>
    </source>
</evidence>
<dbReference type="EMBL" id="CP015230">
    <property type="protein sequence ID" value="ANP39427.1"/>
    <property type="molecule type" value="Genomic_DNA"/>
</dbReference>
<evidence type="ECO:0000259" key="15">
    <source>
        <dbReference type="Pfam" id="PF07715"/>
    </source>
</evidence>
<keyword evidence="5 10" id="KW-0812">Transmembrane</keyword>
<keyword evidence="3 10" id="KW-0813">Transport</keyword>
<dbReference type="InterPro" id="IPR039426">
    <property type="entry name" value="TonB-dep_rcpt-like"/>
</dbReference>
<dbReference type="Pfam" id="PF00593">
    <property type="entry name" value="TonB_dep_Rec_b-barrel"/>
    <property type="match status" value="1"/>
</dbReference>
<name>A0A1B0ZYW2_9RHOB</name>
<evidence type="ECO:0000256" key="8">
    <source>
        <dbReference type="ARBA" id="ARBA00023136"/>
    </source>
</evidence>
<comment type="subcellular location">
    <subcellularLocation>
        <location evidence="1 10">Cell outer membrane</location>
        <topology evidence="1 10">Multi-pass membrane protein</topology>
    </subcellularLocation>
</comment>
<evidence type="ECO:0000256" key="4">
    <source>
        <dbReference type="ARBA" id="ARBA00022452"/>
    </source>
</evidence>
<dbReference type="PROSITE" id="PS01156">
    <property type="entry name" value="TONB_DEPENDENT_REC_2"/>
    <property type="match status" value="1"/>
</dbReference>
<feature type="domain" description="TonB-dependent receptor-like beta-barrel" evidence="14">
    <location>
        <begin position="252"/>
        <end position="643"/>
    </location>
</feature>
<feature type="chain" id="PRO_5008518224" evidence="13">
    <location>
        <begin position="29"/>
        <end position="670"/>
    </location>
</feature>
<evidence type="ECO:0000256" key="12">
    <source>
        <dbReference type="RuleBase" id="RU003357"/>
    </source>
</evidence>
<protein>
    <submittedName>
        <fullName evidence="16">Ligand-gated channel</fullName>
    </submittedName>
</protein>
<dbReference type="InterPro" id="IPR010917">
    <property type="entry name" value="TonB_rcpt_CS"/>
</dbReference>
<comment type="similarity">
    <text evidence="2 10 12">Belongs to the TonB-dependent receptor family.</text>
</comment>
<dbReference type="RefSeq" id="WP_005612177.1">
    <property type="nucleotide sequence ID" value="NZ_CP015230.1"/>
</dbReference>
<dbReference type="Gene3D" id="2.170.130.10">
    <property type="entry name" value="TonB-dependent receptor, plug domain"/>
    <property type="match status" value="1"/>
</dbReference>
<organism evidence="16 17">
    <name type="scientific">Tritonibacter mobilis F1926</name>
    <dbReference type="NCBI Taxonomy" id="1265309"/>
    <lineage>
        <taxon>Bacteria</taxon>
        <taxon>Pseudomonadati</taxon>
        <taxon>Pseudomonadota</taxon>
        <taxon>Alphaproteobacteria</taxon>
        <taxon>Rhodobacterales</taxon>
        <taxon>Paracoccaceae</taxon>
        <taxon>Tritonibacter</taxon>
    </lineage>
</organism>
<evidence type="ECO:0000313" key="17">
    <source>
        <dbReference type="Proteomes" id="UP000013243"/>
    </source>
</evidence>
<keyword evidence="7 12" id="KW-0798">TonB box</keyword>
<proteinExistence type="inferred from homology"/>
<dbReference type="CDD" id="cd01347">
    <property type="entry name" value="ligand_gated_channel"/>
    <property type="match status" value="1"/>
</dbReference>
<keyword evidence="4 10" id="KW-1134">Transmembrane beta strand</keyword>
<evidence type="ECO:0000256" key="9">
    <source>
        <dbReference type="ARBA" id="ARBA00023237"/>
    </source>
</evidence>
<evidence type="ECO:0000256" key="6">
    <source>
        <dbReference type="ARBA" id="ARBA00022729"/>
    </source>
</evidence>
<dbReference type="Gene3D" id="2.40.170.20">
    <property type="entry name" value="TonB-dependent receptor, beta-barrel domain"/>
    <property type="match status" value="1"/>
</dbReference>
<evidence type="ECO:0000256" key="7">
    <source>
        <dbReference type="ARBA" id="ARBA00023077"/>
    </source>
</evidence>
<evidence type="ECO:0000256" key="10">
    <source>
        <dbReference type="PROSITE-ProRule" id="PRU01360"/>
    </source>
</evidence>
<dbReference type="Proteomes" id="UP000013243">
    <property type="component" value="Chromosome"/>
</dbReference>
<dbReference type="STRING" id="1265309.K529_001500"/>
<dbReference type="InterPro" id="IPR036942">
    <property type="entry name" value="Beta-barrel_TonB_sf"/>
</dbReference>
<sequence>MKIKHMRRALLCSASAMTLAMTSTVAVAQDASDEDGFLGLLVLGNNKRDVQTDTATPETVINAEEIQDRQASSIAELIDSVPGVALVNSGTPTGAGINIRGHGADGTYGANQKVQIQIDGASVGSEELYRIGTQLSTDPELYREVSVIRGTVGSFEYGSGVIGGIVKLDTINASDLTEGQMGLAGRQTLSYHGNSGARISSTILGWQPTENLEFLFNYTYREQDDYTDGDGNVVANTASEVSSLLLKGKYSFGDNADQSLTLSWNESTSDEKDVPYDAFAGNSVFGNVDRLTESKTAVLEYAYNPVGNDLLDLTATLSYADQYIEQEQVSGIPFGIQDADHRYETTKLTVKNASLFQAFGVKHNLRAGVEVLRKERLNAASAPGGTDKRLAFFAVDEIDFDNGLTVTPALRYERQNIEASNDGTNIRAGQDFDNSALMGGLSTRYEFQSGFALFGSVAYTAGFPVIDDVDYTHYPILMTQTEKAVTYELGASYDRVGVFASDDTLMAKVNFWQTRLWDYTSSGSNFMDFDQQDTKGVELEASYSHASGFYVDMNANISSGHWSKFAIPTPNRYLQRYDGMPTNNLELTLGKKFNDRLDVSWEGEFYKRFEATPGFAVHNLRASYQIDTGYLKEAKLRVGVDNLFDKQYQTHLATRPAPGRNIKVSLSAAF</sequence>
<dbReference type="KEGG" id="rmb:K529_001500"/>
<dbReference type="PANTHER" id="PTHR30069">
    <property type="entry name" value="TONB-DEPENDENT OUTER MEMBRANE RECEPTOR"/>
    <property type="match status" value="1"/>
</dbReference>
<dbReference type="InterPro" id="IPR012910">
    <property type="entry name" value="Plug_dom"/>
</dbReference>
<dbReference type="Pfam" id="PF07715">
    <property type="entry name" value="Plug"/>
    <property type="match status" value="1"/>
</dbReference>
<feature type="short sequence motif" description="TonB C-terminal box" evidence="11">
    <location>
        <begin position="653"/>
        <end position="670"/>
    </location>
</feature>
<keyword evidence="8 10" id="KW-0472">Membrane</keyword>
<keyword evidence="6 13" id="KW-0732">Signal</keyword>
<dbReference type="GO" id="GO:0044718">
    <property type="term" value="P:siderophore transmembrane transport"/>
    <property type="evidence" value="ECO:0007669"/>
    <property type="project" value="TreeGrafter"/>
</dbReference>
<evidence type="ECO:0000256" key="1">
    <source>
        <dbReference type="ARBA" id="ARBA00004571"/>
    </source>
</evidence>
<accession>A0A1B0ZYW2</accession>
<dbReference type="SUPFAM" id="SSF56935">
    <property type="entry name" value="Porins"/>
    <property type="match status" value="1"/>
</dbReference>
<dbReference type="OrthoDB" id="9796221at2"/>
<dbReference type="AlphaFoldDB" id="A0A1B0ZYW2"/>
<evidence type="ECO:0000256" key="13">
    <source>
        <dbReference type="SAM" id="SignalP"/>
    </source>
</evidence>
<evidence type="ECO:0000313" key="16">
    <source>
        <dbReference type="EMBL" id="ANP39427.1"/>
    </source>
</evidence>
<feature type="domain" description="TonB-dependent receptor plug" evidence="15">
    <location>
        <begin position="52"/>
        <end position="165"/>
    </location>
</feature>
<dbReference type="GO" id="GO:0015344">
    <property type="term" value="F:siderophore uptake transmembrane transporter activity"/>
    <property type="evidence" value="ECO:0007669"/>
    <property type="project" value="TreeGrafter"/>
</dbReference>
<feature type="signal peptide" evidence="13">
    <location>
        <begin position="1"/>
        <end position="28"/>
    </location>
</feature>
<keyword evidence="9 10" id="KW-0998">Cell outer membrane</keyword>
<dbReference type="GO" id="GO:0009279">
    <property type="term" value="C:cell outer membrane"/>
    <property type="evidence" value="ECO:0007669"/>
    <property type="project" value="UniProtKB-SubCell"/>
</dbReference>
<dbReference type="PROSITE" id="PS52016">
    <property type="entry name" value="TONB_DEPENDENT_REC_3"/>
    <property type="match status" value="1"/>
</dbReference>
<dbReference type="InterPro" id="IPR000531">
    <property type="entry name" value="Beta-barrel_TonB"/>
</dbReference>
<gene>
    <name evidence="16" type="ORF">K529_001500</name>
</gene>
<reference evidence="16 17" key="1">
    <citation type="journal article" date="2016" name="ISME J.">
        <title>Global occurrence and heterogeneity of the Roseobacter-clade species Ruegeria mobilis.</title>
        <authorList>
            <person name="Sonnenschein E."/>
            <person name="Gram L."/>
        </authorList>
    </citation>
    <scope>NUCLEOTIDE SEQUENCE [LARGE SCALE GENOMIC DNA]</scope>
    <source>
        <strain evidence="16 17">F1926</strain>
    </source>
</reference>